<evidence type="ECO:0000313" key="3">
    <source>
        <dbReference type="Proteomes" id="UP001553843"/>
    </source>
</evidence>
<evidence type="ECO:0000256" key="1">
    <source>
        <dbReference type="SAM" id="MobiDB-lite"/>
    </source>
</evidence>
<comment type="caution">
    <text evidence="2">The sequence shown here is derived from an EMBL/GenBank/DDBJ whole genome shotgun (WGS) entry which is preliminary data.</text>
</comment>
<reference evidence="2 3" key="1">
    <citation type="submission" date="2024-06" db="EMBL/GenBank/DDBJ databases">
        <title>The Natural Products Discovery Center: Release of the First 8490 Sequenced Strains for Exploring Actinobacteria Biosynthetic Diversity.</title>
        <authorList>
            <person name="Kalkreuter E."/>
            <person name="Kautsar S.A."/>
            <person name="Yang D."/>
            <person name="Bader C.D."/>
            <person name="Teijaro C.N."/>
            <person name="Fluegel L."/>
            <person name="Davis C.M."/>
            <person name="Simpson J.R."/>
            <person name="Lauterbach L."/>
            <person name="Steele A.D."/>
            <person name="Gui C."/>
            <person name="Meng S."/>
            <person name="Li G."/>
            <person name="Viehrig K."/>
            <person name="Ye F."/>
            <person name="Su P."/>
            <person name="Kiefer A.F."/>
            <person name="Nichols A."/>
            <person name="Cepeda A.J."/>
            <person name="Yan W."/>
            <person name="Fan B."/>
            <person name="Jiang Y."/>
            <person name="Adhikari A."/>
            <person name="Zheng C.-J."/>
            <person name="Schuster L."/>
            <person name="Cowan T.M."/>
            <person name="Smanski M.J."/>
            <person name="Chevrette M.G."/>
            <person name="De Carvalho L.P.S."/>
            <person name="Shen B."/>
        </authorList>
    </citation>
    <scope>NUCLEOTIDE SEQUENCE [LARGE SCALE GENOMIC DNA]</scope>
    <source>
        <strain evidence="2 3">NPDC047833</strain>
    </source>
</reference>
<gene>
    <name evidence="2" type="ORF">AB0887_10760</name>
</gene>
<proteinExistence type="predicted"/>
<protein>
    <submittedName>
        <fullName evidence="2">Uncharacterized protein</fullName>
    </submittedName>
</protein>
<dbReference type="EMBL" id="JBEYRS010000003">
    <property type="protein sequence ID" value="MEW2362428.1"/>
    <property type="molecule type" value="Genomic_DNA"/>
</dbReference>
<evidence type="ECO:0000313" key="2">
    <source>
        <dbReference type="EMBL" id="MEW2362428.1"/>
    </source>
</evidence>
<name>A0ABV3LSJ8_9ACTN</name>
<dbReference type="Proteomes" id="UP001553843">
    <property type="component" value="Unassembled WGS sequence"/>
</dbReference>
<dbReference type="RefSeq" id="WP_359770686.1">
    <property type="nucleotide sequence ID" value="NZ_JBEYRR010000001.1"/>
</dbReference>
<organism evidence="2 3">
    <name type="scientific">Streptomyces huasconensis</name>
    <dbReference type="NCBI Taxonomy" id="1854574"/>
    <lineage>
        <taxon>Bacteria</taxon>
        <taxon>Bacillati</taxon>
        <taxon>Actinomycetota</taxon>
        <taxon>Actinomycetes</taxon>
        <taxon>Kitasatosporales</taxon>
        <taxon>Streptomycetaceae</taxon>
        <taxon>Streptomyces</taxon>
    </lineage>
</organism>
<accession>A0ABV3LSJ8</accession>
<feature type="region of interest" description="Disordered" evidence="1">
    <location>
        <begin position="1"/>
        <end position="20"/>
    </location>
</feature>
<keyword evidence="3" id="KW-1185">Reference proteome</keyword>
<sequence>MWTWGDNLQGLLGDGTSKASGAEPVEVCAGGLYTAPTAGAVAPLPPASCK</sequence>